<dbReference type="PROSITE" id="PS50206">
    <property type="entry name" value="RHODANESE_3"/>
    <property type="match status" value="1"/>
</dbReference>
<dbReference type="InterPro" id="IPR001763">
    <property type="entry name" value="Rhodanese-like_dom"/>
</dbReference>
<dbReference type="Gene3D" id="3.40.250.10">
    <property type="entry name" value="Rhodanese-like domain"/>
    <property type="match status" value="1"/>
</dbReference>
<feature type="domain" description="Rhodanese" evidence="1">
    <location>
        <begin position="51"/>
        <end position="167"/>
    </location>
</feature>
<dbReference type="AlphaFoldDB" id="A0A3B1BLW1"/>
<dbReference type="PANTHER" id="PTHR44086">
    <property type="entry name" value="THIOSULFATE SULFURTRANSFERASE RDL2, MITOCHONDRIAL-RELATED"/>
    <property type="match status" value="1"/>
</dbReference>
<dbReference type="EMBL" id="UOFY01000069">
    <property type="protein sequence ID" value="VAX11550.1"/>
    <property type="molecule type" value="Genomic_DNA"/>
</dbReference>
<dbReference type="GO" id="GO:0004792">
    <property type="term" value="F:thiosulfate-cyanide sulfurtransferase activity"/>
    <property type="evidence" value="ECO:0007669"/>
    <property type="project" value="TreeGrafter"/>
</dbReference>
<gene>
    <name evidence="2" type="ORF">MNBD_GAMMA25-1051</name>
</gene>
<dbReference type="PANTHER" id="PTHR44086:SF10">
    <property type="entry name" value="THIOSULFATE SULFURTRANSFERASE_RHODANESE-LIKE DOMAIN-CONTAINING PROTEIN 3"/>
    <property type="match status" value="1"/>
</dbReference>
<organism evidence="2">
    <name type="scientific">hydrothermal vent metagenome</name>
    <dbReference type="NCBI Taxonomy" id="652676"/>
    <lineage>
        <taxon>unclassified sequences</taxon>
        <taxon>metagenomes</taxon>
        <taxon>ecological metagenomes</taxon>
    </lineage>
</organism>
<dbReference type="SUPFAM" id="SSF52821">
    <property type="entry name" value="Rhodanese/Cell cycle control phosphatase"/>
    <property type="match status" value="1"/>
</dbReference>
<evidence type="ECO:0000313" key="2">
    <source>
        <dbReference type="EMBL" id="VAX11550.1"/>
    </source>
</evidence>
<evidence type="ECO:0000259" key="1">
    <source>
        <dbReference type="PROSITE" id="PS50206"/>
    </source>
</evidence>
<dbReference type="InterPro" id="IPR036873">
    <property type="entry name" value="Rhodanese-like_dom_sf"/>
</dbReference>
<reference evidence="2" key="1">
    <citation type="submission" date="2018-06" db="EMBL/GenBank/DDBJ databases">
        <authorList>
            <person name="Zhirakovskaya E."/>
        </authorList>
    </citation>
    <scope>NUCLEOTIDE SEQUENCE</scope>
</reference>
<name>A0A3B1BLW1_9ZZZZ</name>
<sequence length="193" mass="21537">MKKIFLSFLLLAFVSTSTFAMVDADKLAKKKQTPQGKYLTAKDAYKMIQNEGENVLFIDVRTRAEVAFVGVTQLIDANIPYMTQDLDGWNEKKKKFGMNPNSNFSIAFADAIKAKGLNKNSKIIVMCRSGGRSAKAANLLDGLGYKNVYSIIDGFEGDKAKSGPNKGHRTVNGWKNSNLPWNYKLVQAKMYFE</sequence>
<proteinExistence type="predicted"/>
<dbReference type="Pfam" id="PF00581">
    <property type="entry name" value="Rhodanese"/>
    <property type="match status" value="1"/>
</dbReference>
<protein>
    <recommendedName>
        <fullName evidence="1">Rhodanese domain-containing protein</fullName>
    </recommendedName>
</protein>
<accession>A0A3B1BLW1</accession>
<dbReference type="SMART" id="SM00450">
    <property type="entry name" value="RHOD"/>
    <property type="match status" value="1"/>
</dbReference>